<dbReference type="Proteomes" id="UP000054926">
    <property type="component" value="Unassembled WGS sequence"/>
</dbReference>
<dbReference type="InterPro" id="IPR027385">
    <property type="entry name" value="Beta-barrel_OMP"/>
</dbReference>
<dbReference type="EMBL" id="LNYY01000019">
    <property type="protein sequence ID" value="KTD68694.1"/>
    <property type="molecule type" value="Genomic_DNA"/>
</dbReference>
<evidence type="ECO:0000313" key="4">
    <source>
        <dbReference type="EMBL" id="KTD68694.1"/>
    </source>
</evidence>
<proteinExistence type="predicted"/>
<dbReference type="OrthoDB" id="5647185at2"/>
<evidence type="ECO:0000259" key="3">
    <source>
        <dbReference type="Pfam" id="PF13505"/>
    </source>
</evidence>
<evidence type="ECO:0000313" key="5">
    <source>
        <dbReference type="Proteomes" id="UP000054926"/>
    </source>
</evidence>
<keyword evidence="5" id="KW-1185">Reference proteome</keyword>
<dbReference type="SUPFAM" id="SSF56925">
    <property type="entry name" value="OMPA-like"/>
    <property type="match status" value="1"/>
</dbReference>
<feature type="chain" id="PRO_5006918717" description="Outer membrane protein beta-barrel domain-containing protein" evidence="2">
    <location>
        <begin position="22"/>
        <end position="260"/>
    </location>
</feature>
<accession>A0A0W0ZIT6</accession>
<dbReference type="PATRIC" id="fig|947033.5.peg.1967"/>
<dbReference type="Pfam" id="PF13505">
    <property type="entry name" value="OMP_b-brl"/>
    <property type="match status" value="1"/>
</dbReference>
<sequence>MRHIIKFGFILGLAASSNAFSADPVQGFYLGLLGQLSHAPNTNLSFSLPDGNTYNGSVKLSIVGGGVGGSIGYKIRNFRLEGELLFNINNYGSLNVGSCTLISPDVLGPNGNCSAFIENTGLAFNGNTMGYYGLFNTFYDFLSSDPTVNFVPYLGLGLGGAMIKNHALFHSNNQCISLGTCSPIVSQTLNTSSNGFAIQGIVGFNYYLDDFTTLGLDFRYLSTVNFNKNNTSAVTNSNNSNYGIGTINITANFALEKGGD</sequence>
<evidence type="ECO:0000256" key="2">
    <source>
        <dbReference type="SAM" id="SignalP"/>
    </source>
</evidence>
<dbReference type="InterPro" id="IPR011250">
    <property type="entry name" value="OMP/PagP_B-barrel"/>
</dbReference>
<feature type="signal peptide" evidence="2">
    <location>
        <begin position="1"/>
        <end position="21"/>
    </location>
</feature>
<dbReference type="RefSeq" id="WP_058510763.1">
    <property type="nucleotide sequence ID" value="NZ_DAIOMV010000006.1"/>
</dbReference>
<evidence type="ECO:0000256" key="1">
    <source>
        <dbReference type="ARBA" id="ARBA00022729"/>
    </source>
</evidence>
<dbReference type="STRING" id="947033.Lste_1852"/>
<protein>
    <recommendedName>
        <fullName evidence="3">Outer membrane protein beta-barrel domain-containing protein</fullName>
    </recommendedName>
</protein>
<dbReference type="AlphaFoldDB" id="A0A0W0ZIT6"/>
<comment type="caution">
    <text evidence="4">The sequence shown here is derived from an EMBL/GenBank/DDBJ whole genome shotgun (WGS) entry which is preliminary data.</text>
</comment>
<dbReference type="Gene3D" id="2.40.160.20">
    <property type="match status" value="1"/>
</dbReference>
<feature type="domain" description="Outer membrane protein beta-barrel" evidence="3">
    <location>
        <begin position="8"/>
        <end position="245"/>
    </location>
</feature>
<gene>
    <name evidence="4" type="ORF">Lste_1852</name>
</gene>
<organism evidence="4 5">
    <name type="scientific">Legionella steelei</name>
    <dbReference type="NCBI Taxonomy" id="947033"/>
    <lineage>
        <taxon>Bacteria</taxon>
        <taxon>Pseudomonadati</taxon>
        <taxon>Pseudomonadota</taxon>
        <taxon>Gammaproteobacteria</taxon>
        <taxon>Legionellales</taxon>
        <taxon>Legionellaceae</taxon>
        <taxon>Legionella</taxon>
    </lineage>
</organism>
<keyword evidence="1 2" id="KW-0732">Signal</keyword>
<name>A0A0W0ZIT6_9GAMM</name>
<reference evidence="4 5" key="1">
    <citation type="submission" date="2015-11" db="EMBL/GenBank/DDBJ databases">
        <title>Genomic analysis of 38 Legionella species identifies large and diverse effector repertoires.</title>
        <authorList>
            <person name="Burstein D."/>
            <person name="Amaro F."/>
            <person name="Zusman T."/>
            <person name="Lifshitz Z."/>
            <person name="Cohen O."/>
            <person name="Gilbert J.A."/>
            <person name="Pupko T."/>
            <person name="Shuman H.A."/>
            <person name="Segal G."/>
        </authorList>
    </citation>
    <scope>NUCLEOTIDE SEQUENCE [LARGE SCALE GENOMIC DNA]</scope>
    <source>
        <strain evidence="4 5">IMVS3376</strain>
    </source>
</reference>